<dbReference type="EMBL" id="CP020919">
    <property type="protein sequence ID" value="AWG24710.1"/>
    <property type="molecule type" value="Genomic_DNA"/>
</dbReference>
<proteinExistence type="predicted"/>
<reference evidence="2 3" key="1">
    <citation type="submission" date="2017-04" db="EMBL/GenBank/DDBJ databases">
        <title>Complete genome sequence of Flavobacterium kingsejong AJ004.</title>
        <authorList>
            <person name="Lee P.C."/>
        </authorList>
    </citation>
    <scope>NUCLEOTIDE SEQUENCE [LARGE SCALE GENOMIC DNA]</scope>
    <source>
        <strain evidence="2 3">AJ004</strain>
    </source>
</reference>
<gene>
    <name evidence="2" type="ORF">FK004_05420</name>
</gene>
<sequence>MTTSPNGVIGTWNPVSINTAENGTYIFTPAPGQCAPLLTLTVTINNSTFAVEQGCNNDQYIVTILPENPDGDYTYTWTNTSGSHVGNNSAAFNVTDYVTGLSNPQLPMEFTVTVSNNGCSQSEIITVTQFLCVVPKGISPNGDGVNDSFDLSGLNVHKLKIFNRYGTEVYHFSGNYTNQWKGECKEGTILPSGTYYYLIETNDNQAKTGWVYLNK</sequence>
<evidence type="ECO:0000256" key="1">
    <source>
        <dbReference type="ARBA" id="ARBA00022729"/>
    </source>
</evidence>
<keyword evidence="1" id="KW-0732">Signal</keyword>
<evidence type="ECO:0000313" key="3">
    <source>
        <dbReference type="Proteomes" id="UP000244677"/>
    </source>
</evidence>
<protein>
    <recommendedName>
        <fullName evidence="4">Ig-like domain-containing protein</fullName>
    </recommendedName>
</protein>
<dbReference type="Gene3D" id="2.60.40.1220">
    <property type="match status" value="1"/>
</dbReference>
<evidence type="ECO:0000313" key="2">
    <source>
        <dbReference type="EMBL" id="AWG24710.1"/>
    </source>
</evidence>
<dbReference type="OrthoDB" id="1391397at2"/>
<dbReference type="InterPro" id="IPR014755">
    <property type="entry name" value="Cu-Rt/internalin_Ig-like"/>
</dbReference>
<dbReference type="RefSeq" id="WP_108736345.1">
    <property type="nucleotide sequence ID" value="NZ_CP020919.1"/>
</dbReference>
<dbReference type="KEGG" id="fki:FK004_05420"/>
<evidence type="ECO:0008006" key="4">
    <source>
        <dbReference type="Google" id="ProtNLM"/>
    </source>
</evidence>
<dbReference type="Proteomes" id="UP000244677">
    <property type="component" value="Chromosome"/>
</dbReference>
<keyword evidence="3" id="KW-1185">Reference proteome</keyword>
<name>A0A2S1LLR7_9FLAO</name>
<dbReference type="Pfam" id="PF13585">
    <property type="entry name" value="CHU_C"/>
    <property type="match status" value="1"/>
</dbReference>
<accession>A0A2S1LLR7</accession>
<organism evidence="2 3">
    <name type="scientific">Flavobacterium kingsejongi</name>
    <dbReference type="NCBI Taxonomy" id="1678728"/>
    <lineage>
        <taxon>Bacteria</taxon>
        <taxon>Pseudomonadati</taxon>
        <taxon>Bacteroidota</taxon>
        <taxon>Flavobacteriia</taxon>
        <taxon>Flavobacteriales</taxon>
        <taxon>Flavobacteriaceae</taxon>
        <taxon>Flavobacterium</taxon>
    </lineage>
</organism>
<dbReference type="AlphaFoldDB" id="A0A2S1LLR7"/>
<dbReference type="NCBIfam" id="TIGR04131">
    <property type="entry name" value="Bac_Flav_CTERM"/>
    <property type="match status" value="1"/>
</dbReference>
<dbReference type="InterPro" id="IPR026341">
    <property type="entry name" value="T9SS_type_B"/>
</dbReference>